<name>A0A2W5TWB3_9BACT</name>
<reference evidence="1 2" key="1">
    <citation type="submission" date="2017-08" db="EMBL/GenBank/DDBJ databases">
        <title>Infants hospitalized years apart are colonized by the same room-sourced microbial strains.</title>
        <authorList>
            <person name="Brooks B."/>
            <person name="Olm M.R."/>
            <person name="Firek B.A."/>
            <person name="Baker R."/>
            <person name="Thomas B.C."/>
            <person name="Morowitz M.J."/>
            <person name="Banfield J.F."/>
        </authorList>
    </citation>
    <scope>NUCLEOTIDE SEQUENCE [LARGE SCALE GENOMIC DNA]</scope>
    <source>
        <strain evidence="1">S2_003_000_R2_14</strain>
    </source>
</reference>
<protein>
    <recommendedName>
        <fullName evidence="3">Peptidase M55</fullName>
    </recommendedName>
</protein>
<gene>
    <name evidence="1" type="ORF">DI536_04520</name>
</gene>
<comment type="caution">
    <text evidence="1">The sequence shown here is derived from an EMBL/GenBank/DDBJ whole genome shotgun (WGS) entry which is preliminary data.</text>
</comment>
<dbReference type="InterPro" id="IPR036177">
    <property type="entry name" value="Peptidase_M55_sf"/>
</dbReference>
<evidence type="ECO:0000313" key="1">
    <source>
        <dbReference type="EMBL" id="PZR17583.1"/>
    </source>
</evidence>
<dbReference type="EMBL" id="QFQP01000002">
    <property type="protein sequence ID" value="PZR17583.1"/>
    <property type="molecule type" value="Genomic_DNA"/>
</dbReference>
<dbReference type="InterPro" id="IPR007035">
    <property type="entry name" value="Peptidase_M55"/>
</dbReference>
<dbReference type="Pfam" id="PF04951">
    <property type="entry name" value="Peptidase_M55"/>
    <property type="match status" value="1"/>
</dbReference>
<sequence>MYQPPLTSDPEGSLNQWVGRLRPVRRVLLIADLEGIAGVDRIEQLVFGGPGYAQAALRMNEEVSMVALLLLEHGVQHVRVSDTHHSGAANLEARFFPAGCELVTDVLADDVDAVACVGMHALGDSHGFGAHTVNVNTDWSLGTERLTESRIVELLAAERGVPFWFTSGCDVLEQQVTTPFVRTKTSVSRALAKSSSLTEVDRAFRHCISTTTPRSRGRPARVPLQIRFQKRAEAKCALGGTLASPTVREVPVMNSFREQFDAAWQMIESTSEQIAARTHGDPSRLLLDAWD</sequence>
<organism evidence="1 2">
    <name type="scientific">Archangium gephyra</name>
    <dbReference type="NCBI Taxonomy" id="48"/>
    <lineage>
        <taxon>Bacteria</taxon>
        <taxon>Pseudomonadati</taxon>
        <taxon>Myxococcota</taxon>
        <taxon>Myxococcia</taxon>
        <taxon>Myxococcales</taxon>
        <taxon>Cystobacterineae</taxon>
        <taxon>Archangiaceae</taxon>
        <taxon>Archangium</taxon>
    </lineage>
</organism>
<dbReference type="Gene3D" id="3.40.50.10780">
    <property type="entry name" value="Dipeptide transport protein"/>
    <property type="match status" value="1"/>
</dbReference>
<evidence type="ECO:0000313" key="2">
    <source>
        <dbReference type="Proteomes" id="UP000249061"/>
    </source>
</evidence>
<dbReference type="Proteomes" id="UP000249061">
    <property type="component" value="Unassembled WGS sequence"/>
</dbReference>
<dbReference type="SUPFAM" id="SSF63992">
    <property type="entry name" value="Dipeptide transport protein"/>
    <property type="match status" value="1"/>
</dbReference>
<proteinExistence type="predicted"/>
<accession>A0A2W5TWB3</accession>
<evidence type="ECO:0008006" key="3">
    <source>
        <dbReference type="Google" id="ProtNLM"/>
    </source>
</evidence>
<dbReference type="AlphaFoldDB" id="A0A2W5TWB3"/>
<dbReference type="InterPro" id="IPR027476">
    <property type="entry name" value="DppA_N"/>
</dbReference>